<dbReference type="PROSITE" id="PS00107">
    <property type="entry name" value="PROTEIN_KINASE_ATP"/>
    <property type="match status" value="1"/>
</dbReference>
<comment type="caution">
    <text evidence="2">The sequence shown here is derived from an EMBL/GenBank/DDBJ whole genome shotgun (WGS) entry which is preliminary data.</text>
</comment>
<evidence type="ECO:0008006" key="4">
    <source>
        <dbReference type="Google" id="ProtNLM"/>
    </source>
</evidence>
<keyword evidence="1" id="KW-0067">ATP-binding</keyword>
<keyword evidence="3" id="KW-1185">Reference proteome</keyword>
<evidence type="ECO:0000313" key="3">
    <source>
        <dbReference type="Proteomes" id="UP000184267"/>
    </source>
</evidence>
<organism evidence="2 3">
    <name type="scientific">Trametes pubescens</name>
    <name type="common">White-rot fungus</name>
    <dbReference type="NCBI Taxonomy" id="154538"/>
    <lineage>
        <taxon>Eukaryota</taxon>
        <taxon>Fungi</taxon>
        <taxon>Dikarya</taxon>
        <taxon>Basidiomycota</taxon>
        <taxon>Agaricomycotina</taxon>
        <taxon>Agaricomycetes</taxon>
        <taxon>Polyporales</taxon>
        <taxon>Polyporaceae</taxon>
        <taxon>Trametes</taxon>
    </lineage>
</organism>
<keyword evidence="1" id="KW-0547">Nucleotide-binding</keyword>
<dbReference type="InterPro" id="IPR017441">
    <property type="entry name" value="Protein_kinase_ATP_BS"/>
</dbReference>
<sequence>MVPPPQPPQEATDIFSISDQVLADRLQFIEEVSIRSQVPSWGSSTDRVLFAQIGFGNWGSVWLCRPKSSTEHIHETKIAVKLVHRSKTSTTAARVRSLYASFSLLSTIYVLTRETRSQME</sequence>
<reference evidence="2 3" key="1">
    <citation type="submission" date="2016-10" db="EMBL/GenBank/DDBJ databases">
        <title>Genome sequence of the basidiomycete white-rot fungus Trametes pubescens.</title>
        <authorList>
            <person name="Makela M.R."/>
            <person name="Granchi Z."/>
            <person name="Peng M."/>
            <person name="De Vries R.P."/>
            <person name="Grigoriev I."/>
            <person name="Riley R."/>
            <person name="Hilden K."/>
        </authorList>
    </citation>
    <scope>NUCLEOTIDE SEQUENCE [LARGE SCALE GENOMIC DNA]</scope>
    <source>
        <strain evidence="2 3">FBCC735</strain>
    </source>
</reference>
<gene>
    <name evidence="2" type="ORF">TRAPUB_8751</name>
</gene>
<evidence type="ECO:0000313" key="2">
    <source>
        <dbReference type="EMBL" id="OJT14698.1"/>
    </source>
</evidence>
<proteinExistence type="predicted"/>
<dbReference type="GO" id="GO:0005524">
    <property type="term" value="F:ATP binding"/>
    <property type="evidence" value="ECO:0007669"/>
    <property type="project" value="UniProtKB-UniRule"/>
</dbReference>
<protein>
    <recommendedName>
        <fullName evidence="4">Protein kinase domain-containing protein</fullName>
    </recommendedName>
</protein>
<dbReference type="OrthoDB" id="68483at2759"/>
<dbReference type="EMBL" id="MNAD01000252">
    <property type="protein sequence ID" value="OJT14698.1"/>
    <property type="molecule type" value="Genomic_DNA"/>
</dbReference>
<name>A0A1M2W4C1_TRAPU</name>
<dbReference type="AlphaFoldDB" id="A0A1M2W4C1"/>
<feature type="binding site" evidence="1">
    <location>
        <position position="81"/>
    </location>
    <ligand>
        <name>ATP</name>
        <dbReference type="ChEBI" id="CHEBI:30616"/>
    </ligand>
</feature>
<dbReference type="Proteomes" id="UP000184267">
    <property type="component" value="Unassembled WGS sequence"/>
</dbReference>
<dbReference type="STRING" id="154538.A0A1M2W4C1"/>
<evidence type="ECO:0000256" key="1">
    <source>
        <dbReference type="PROSITE-ProRule" id="PRU10141"/>
    </source>
</evidence>
<accession>A0A1M2W4C1</accession>